<proteinExistence type="predicted"/>
<sequence>MPDIRFGVIGLRRGQSFVRVCRAVGGATVTALYDIDAARVAAAAAEIGARAFTDYEDFLAAEIDAVIIASPLPFHARQAITALAAGKHVLSEVTAADNLDDARALVAAARASRALYMLAENYRYLDEVELLKRLHDAGRFGELYFGEGEYLHDCRGLWFNDDGSLTWRGQGKLAVYCTHSLGPLLYITGERVASVGALAVPGGKFDPRVSNPTMHLLQMTTTGGIALRVRVDHVSPRPHQMAYYALQGTQGSYEAWRGHGDTSKVWLADEHEPSLFHAPAQWHPLDDQASRHIPERLAAPPEARLGGHGTSEYWLLRDFLAAARGERSVPIDVFVGLDYTLPGICAIESALAGGAPIAVPDPREW</sequence>
<dbReference type="PANTHER" id="PTHR43818:SF11">
    <property type="entry name" value="BCDNA.GH03377"/>
    <property type="match status" value="1"/>
</dbReference>
<gene>
    <name evidence="3" type="ORF">AVDCRST_MAG18-2411</name>
</gene>
<dbReference type="InterPro" id="IPR050463">
    <property type="entry name" value="Gfo/Idh/MocA_oxidrdct_glycsds"/>
</dbReference>
<dbReference type="SUPFAM" id="SSF55347">
    <property type="entry name" value="Glyceraldehyde-3-phosphate dehydrogenase-like, C-terminal domain"/>
    <property type="match status" value="1"/>
</dbReference>
<dbReference type="PANTHER" id="PTHR43818">
    <property type="entry name" value="BCDNA.GH03377"/>
    <property type="match status" value="1"/>
</dbReference>
<evidence type="ECO:0000259" key="2">
    <source>
        <dbReference type="Pfam" id="PF01408"/>
    </source>
</evidence>
<dbReference type="InterPro" id="IPR036291">
    <property type="entry name" value="NAD(P)-bd_dom_sf"/>
</dbReference>
<evidence type="ECO:0000256" key="1">
    <source>
        <dbReference type="ARBA" id="ARBA00023002"/>
    </source>
</evidence>
<dbReference type="EMBL" id="CADCWN010000183">
    <property type="protein sequence ID" value="CAA9574742.1"/>
    <property type="molecule type" value="Genomic_DNA"/>
</dbReference>
<dbReference type="GO" id="GO:0000166">
    <property type="term" value="F:nucleotide binding"/>
    <property type="evidence" value="ECO:0007669"/>
    <property type="project" value="InterPro"/>
</dbReference>
<keyword evidence="1" id="KW-0560">Oxidoreductase</keyword>
<feature type="domain" description="Gfo/Idh/MocA-like oxidoreductase N-terminal" evidence="2">
    <location>
        <begin position="4"/>
        <end position="117"/>
    </location>
</feature>
<dbReference type="Gene3D" id="3.30.360.10">
    <property type="entry name" value="Dihydrodipicolinate Reductase, domain 2"/>
    <property type="match status" value="1"/>
</dbReference>
<protein>
    <submittedName>
        <fullName evidence="3">GH109</fullName>
    </submittedName>
</protein>
<name>A0A6J4VII8_9BACT</name>
<dbReference type="Gene3D" id="3.40.50.720">
    <property type="entry name" value="NAD(P)-binding Rossmann-like Domain"/>
    <property type="match status" value="1"/>
</dbReference>
<dbReference type="GO" id="GO:0016491">
    <property type="term" value="F:oxidoreductase activity"/>
    <property type="evidence" value="ECO:0007669"/>
    <property type="project" value="UniProtKB-KW"/>
</dbReference>
<evidence type="ECO:0000313" key="3">
    <source>
        <dbReference type="EMBL" id="CAA9574742.1"/>
    </source>
</evidence>
<dbReference type="AlphaFoldDB" id="A0A6J4VII8"/>
<dbReference type="InterPro" id="IPR000683">
    <property type="entry name" value="Gfo/Idh/MocA-like_OxRdtase_N"/>
</dbReference>
<organism evidence="3">
    <name type="scientific">uncultured Thermomicrobiales bacterium</name>
    <dbReference type="NCBI Taxonomy" id="1645740"/>
    <lineage>
        <taxon>Bacteria</taxon>
        <taxon>Pseudomonadati</taxon>
        <taxon>Thermomicrobiota</taxon>
        <taxon>Thermomicrobia</taxon>
        <taxon>Thermomicrobiales</taxon>
        <taxon>environmental samples</taxon>
    </lineage>
</organism>
<reference evidence="3" key="1">
    <citation type="submission" date="2020-02" db="EMBL/GenBank/DDBJ databases">
        <authorList>
            <person name="Meier V. D."/>
        </authorList>
    </citation>
    <scope>NUCLEOTIDE SEQUENCE</scope>
    <source>
        <strain evidence="3">AVDCRST_MAG18</strain>
    </source>
</reference>
<dbReference type="SUPFAM" id="SSF51735">
    <property type="entry name" value="NAD(P)-binding Rossmann-fold domains"/>
    <property type="match status" value="1"/>
</dbReference>
<accession>A0A6J4VII8</accession>
<dbReference type="Pfam" id="PF01408">
    <property type="entry name" value="GFO_IDH_MocA"/>
    <property type="match status" value="1"/>
</dbReference>